<feature type="chain" id="PRO_5041328308" description="PLAT domain-containing protein" evidence="1">
    <location>
        <begin position="19"/>
        <end position="431"/>
    </location>
</feature>
<keyword evidence="1" id="KW-0732">Signal</keyword>
<gene>
    <name evidence="2" type="ORF">QR680_014322</name>
</gene>
<comment type="caution">
    <text evidence="2">The sequence shown here is derived from an EMBL/GenBank/DDBJ whole genome shotgun (WGS) entry which is preliminary data.</text>
</comment>
<keyword evidence="3" id="KW-1185">Reference proteome</keyword>
<name>A0AA39M416_9BILA</name>
<dbReference type="AlphaFoldDB" id="A0AA39M416"/>
<evidence type="ECO:0000313" key="3">
    <source>
        <dbReference type="Proteomes" id="UP001175271"/>
    </source>
</evidence>
<dbReference type="EMBL" id="JAUCMV010000002">
    <property type="protein sequence ID" value="KAK0419795.1"/>
    <property type="molecule type" value="Genomic_DNA"/>
</dbReference>
<organism evidence="2 3">
    <name type="scientific">Steinernema hermaphroditum</name>
    <dbReference type="NCBI Taxonomy" id="289476"/>
    <lineage>
        <taxon>Eukaryota</taxon>
        <taxon>Metazoa</taxon>
        <taxon>Ecdysozoa</taxon>
        <taxon>Nematoda</taxon>
        <taxon>Chromadorea</taxon>
        <taxon>Rhabditida</taxon>
        <taxon>Tylenchina</taxon>
        <taxon>Panagrolaimomorpha</taxon>
        <taxon>Strongyloidoidea</taxon>
        <taxon>Steinernematidae</taxon>
        <taxon>Steinernema</taxon>
    </lineage>
</organism>
<feature type="signal peptide" evidence="1">
    <location>
        <begin position="1"/>
        <end position="18"/>
    </location>
</feature>
<proteinExistence type="predicted"/>
<evidence type="ECO:0000313" key="2">
    <source>
        <dbReference type="EMBL" id="KAK0419795.1"/>
    </source>
</evidence>
<sequence length="431" mass="50430">MRRLLLLALLLCASEVEANQSWRIYRNSTKLQVKIAVHTSNCFKSGTTHNLVVEAGFLNDKNILHWKVASSEINNDDLQRDMNVERVIDVPRSTIEHMESVCASYAAYERDITAKYESCMLNANVVNMRLLHHRPFYAFGSAWRLGNVSLSLSYELADGGLKYNWIEFKTHDNCDYDWADHSEIPSQHGYVLNFYLRIDHTTADKAEMWLPSAAAYKMMFLPLSLLALLPATDAYYYGHHYYDIDHPEKYFIQATYKVQTKDDEYAETTACIKFTFGYVNESTNQLLYYYEDSPWHDGEKKHFDKGQLDEFTDTLEESRYKNVEKACRYEATTRDEYETCLTRPNILFIDSSPQKFLNEWAPDWISITVALHHKNNDDVWIDDLKGTSEFYIKDKWVKADLKYYVRASENKGRCTVFESDRKIGMRYSKCN</sequence>
<evidence type="ECO:0008006" key="4">
    <source>
        <dbReference type="Google" id="ProtNLM"/>
    </source>
</evidence>
<evidence type="ECO:0000256" key="1">
    <source>
        <dbReference type="SAM" id="SignalP"/>
    </source>
</evidence>
<accession>A0AA39M416</accession>
<protein>
    <recommendedName>
        <fullName evidence="4">PLAT domain-containing protein</fullName>
    </recommendedName>
</protein>
<dbReference type="Proteomes" id="UP001175271">
    <property type="component" value="Unassembled WGS sequence"/>
</dbReference>
<reference evidence="2" key="1">
    <citation type="submission" date="2023-06" db="EMBL/GenBank/DDBJ databases">
        <title>Genomic analysis of the entomopathogenic nematode Steinernema hermaphroditum.</title>
        <authorList>
            <person name="Schwarz E.M."/>
            <person name="Heppert J.K."/>
            <person name="Baniya A."/>
            <person name="Schwartz H.T."/>
            <person name="Tan C.-H."/>
            <person name="Antoshechkin I."/>
            <person name="Sternberg P.W."/>
            <person name="Goodrich-Blair H."/>
            <person name="Dillman A.R."/>
        </authorList>
    </citation>
    <scope>NUCLEOTIDE SEQUENCE</scope>
    <source>
        <strain evidence="2">PS9179</strain>
        <tissue evidence="2">Whole animal</tissue>
    </source>
</reference>